<dbReference type="Gene3D" id="1.10.10.10">
    <property type="entry name" value="Winged helix-like DNA-binding domain superfamily/Winged helix DNA-binding domain"/>
    <property type="match status" value="1"/>
</dbReference>
<dbReference type="InterPro" id="IPR036388">
    <property type="entry name" value="WH-like_DNA-bd_sf"/>
</dbReference>
<evidence type="ECO:0000256" key="2">
    <source>
        <dbReference type="ARBA" id="ARBA00023125"/>
    </source>
</evidence>
<dbReference type="EMBL" id="CP018743">
    <property type="protein sequence ID" value="APO82087.1"/>
    <property type="molecule type" value="Genomic_DNA"/>
</dbReference>
<evidence type="ECO:0000256" key="1">
    <source>
        <dbReference type="ARBA" id="ARBA00023015"/>
    </source>
</evidence>
<dbReference type="Pfam" id="PF00196">
    <property type="entry name" value="GerE"/>
    <property type="match status" value="1"/>
</dbReference>
<keyword evidence="2" id="KW-0238">DNA-binding</keyword>
<dbReference type="GO" id="GO:0003677">
    <property type="term" value="F:DNA binding"/>
    <property type="evidence" value="ECO:0007669"/>
    <property type="project" value="UniProtKB-KW"/>
</dbReference>
<evidence type="ECO:0000259" key="4">
    <source>
        <dbReference type="PROSITE" id="PS50043"/>
    </source>
</evidence>
<dbReference type="SMART" id="SM00421">
    <property type="entry name" value="HTH_LUXR"/>
    <property type="match status" value="1"/>
</dbReference>
<organism evidence="5 6">
    <name type="scientific">Pseudomonas putida</name>
    <name type="common">Arthrobacter siderocapsulatus</name>
    <dbReference type="NCBI Taxonomy" id="303"/>
    <lineage>
        <taxon>Bacteria</taxon>
        <taxon>Pseudomonadati</taxon>
        <taxon>Pseudomonadota</taxon>
        <taxon>Gammaproteobacteria</taxon>
        <taxon>Pseudomonadales</taxon>
        <taxon>Pseudomonadaceae</taxon>
        <taxon>Pseudomonas</taxon>
    </lineage>
</organism>
<dbReference type="Proteomes" id="UP000185146">
    <property type="component" value="Chromosome"/>
</dbReference>
<gene>
    <name evidence="5" type="ORF">BL240_11770</name>
</gene>
<proteinExistence type="predicted"/>
<name>A0A1L5PPM4_PSEPU</name>
<accession>A0A1L5PPM4</accession>
<dbReference type="InterPro" id="IPR000792">
    <property type="entry name" value="Tscrpt_reg_LuxR_C"/>
</dbReference>
<sequence length="307" mass="34215">MNLAQRAVRGRAWQARLPGMTQASPDTPLTLSLGALQQWHAALQRALAHSETPEALAHVAAAIGQLVQVESMMISLECQGRAPQLLYQQGIPDLHRAAVLERYFTAGYLLDPFCLAVQSGLAEGFYHLQEIAPDNFFDSDYYKAYYLGTGCSEDSYYIVDLSAGRKLSLSLFQGCSGTRLSAGQIDLLRALEPMVRELLGRYARHHLEPGPASAERGSLQAAFDSFGCQVLTDREREVAHMILRGHSVKSTALELGISPETVRMHRKNLYLKLEINSQSELFARFIDWLRGDHLPAWQQRSNCLTQI</sequence>
<dbReference type="AlphaFoldDB" id="A0A1L5PPM4"/>
<reference evidence="5 6" key="1">
    <citation type="submission" date="2016-12" db="EMBL/GenBank/DDBJ databases">
        <title>Draft Genome Sequence of Mercury Resistant Pseudomonas DRA525.</title>
        <authorList>
            <person name="Drace K.M."/>
        </authorList>
    </citation>
    <scope>NUCLEOTIDE SEQUENCE [LARGE SCALE GENOMIC DNA]</scope>
    <source>
        <strain evidence="5 6">DRA525</strain>
    </source>
</reference>
<dbReference type="PANTHER" id="PTHR44688:SF16">
    <property type="entry name" value="DNA-BINDING TRANSCRIPTIONAL ACTIVATOR DEVR_DOSR"/>
    <property type="match status" value="1"/>
</dbReference>
<evidence type="ECO:0000313" key="5">
    <source>
        <dbReference type="EMBL" id="APO82087.1"/>
    </source>
</evidence>
<dbReference type="PANTHER" id="PTHR44688">
    <property type="entry name" value="DNA-BINDING TRANSCRIPTIONAL ACTIVATOR DEVR_DOSR"/>
    <property type="match status" value="1"/>
</dbReference>
<protein>
    <submittedName>
        <fullName evidence="5">Helix-turn-helix transcriptional regulator</fullName>
    </submittedName>
</protein>
<keyword evidence="3" id="KW-0804">Transcription</keyword>
<feature type="domain" description="HTH luxR-type" evidence="4">
    <location>
        <begin position="224"/>
        <end position="289"/>
    </location>
</feature>
<dbReference type="SUPFAM" id="SSF46894">
    <property type="entry name" value="C-terminal effector domain of the bipartite response regulators"/>
    <property type="match status" value="1"/>
</dbReference>
<evidence type="ECO:0000313" key="6">
    <source>
        <dbReference type="Proteomes" id="UP000185146"/>
    </source>
</evidence>
<dbReference type="PROSITE" id="PS50043">
    <property type="entry name" value="HTH_LUXR_2"/>
    <property type="match status" value="1"/>
</dbReference>
<dbReference type="CDD" id="cd06170">
    <property type="entry name" value="LuxR_C_like"/>
    <property type="match status" value="1"/>
</dbReference>
<dbReference type="GO" id="GO:0006355">
    <property type="term" value="P:regulation of DNA-templated transcription"/>
    <property type="evidence" value="ECO:0007669"/>
    <property type="project" value="InterPro"/>
</dbReference>
<dbReference type="InterPro" id="IPR016032">
    <property type="entry name" value="Sig_transdc_resp-reg_C-effctor"/>
</dbReference>
<evidence type="ECO:0000256" key="3">
    <source>
        <dbReference type="ARBA" id="ARBA00023163"/>
    </source>
</evidence>
<dbReference type="PRINTS" id="PR00038">
    <property type="entry name" value="HTHLUXR"/>
</dbReference>
<keyword evidence="1" id="KW-0805">Transcription regulation</keyword>